<protein>
    <submittedName>
        <fullName evidence="1">Uncharacterized protein</fullName>
    </submittedName>
</protein>
<proteinExistence type="predicted"/>
<dbReference type="AlphaFoldDB" id="X1BAL7"/>
<gene>
    <name evidence="1" type="ORF">S01H4_42579</name>
</gene>
<sequence length="88" mass="10298">MKRRTKTKFTQIHVSIPVRTLEDLDETLDFNQSRSRIISKLIENYLEQDQVNIGSMTKRQIVISLMNQVDSEGPEYVLLQSLLQIFSK</sequence>
<comment type="caution">
    <text evidence="1">The sequence shown here is derived from an EMBL/GenBank/DDBJ whole genome shotgun (WGS) entry which is preliminary data.</text>
</comment>
<reference evidence="1" key="1">
    <citation type="journal article" date="2014" name="Front. Microbiol.">
        <title>High frequency of phylogenetically diverse reductive dehalogenase-homologous genes in deep subseafloor sedimentary metagenomes.</title>
        <authorList>
            <person name="Kawai M."/>
            <person name="Futagami T."/>
            <person name="Toyoda A."/>
            <person name="Takaki Y."/>
            <person name="Nishi S."/>
            <person name="Hori S."/>
            <person name="Arai W."/>
            <person name="Tsubouchi T."/>
            <person name="Morono Y."/>
            <person name="Uchiyama I."/>
            <person name="Ito T."/>
            <person name="Fujiyama A."/>
            <person name="Inagaki F."/>
            <person name="Takami H."/>
        </authorList>
    </citation>
    <scope>NUCLEOTIDE SEQUENCE</scope>
    <source>
        <strain evidence="1">Expedition CK06-06</strain>
    </source>
</reference>
<accession>X1BAL7</accession>
<dbReference type="EMBL" id="BART01023397">
    <property type="protein sequence ID" value="GAG92125.1"/>
    <property type="molecule type" value="Genomic_DNA"/>
</dbReference>
<organism evidence="1">
    <name type="scientific">marine sediment metagenome</name>
    <dbReference type="NCBI Taxonomy" id="412755"/>
    <lineage>
        <taxon>unclassified sequences</taxon>
        <taxon>metagenomes</taxon>
        <taxon>ecological metagenomes</taxon>
    </lineage>
</organism>
<name>X1BAL7_9ZZZZ</name>
<evidence type="ECO:0000313" key="1">
    <source>
        <dbReference type="EMBL" id="GAG92125.1"/>
    </source>
</evidence>